<comment type="caution">
    <text evidence="1">The sequence shown here is derived from an EMBL/GenBank/DDBJ whole genome shotgun (WGS) entry which is preliminary data.</text>
</comment>
<evidence type="ECO:0000313" key="1">
    <source>
        <dbReference type="EMBL" id="MBM7414409.1"/>
    </source>
</evidence>
<dbReference type="Proteomes" id="UP000703038">
    <property type="component" value="Unassembled WGS sequence"/>
</dbReference>
<proteinExistence type="predicted"/>
<dbReference type="EMBL" id="JAFBBK010000001">
    <property type="protein sequence ID" value="MBM7414409.1"/>
    <property type="molecule type" value="Genomic_DNA"/>
</dbReference>
<evidence type="ECO:0000313" key="2">
    <source>
        <dbReference type="Proteomes" id="UP000703038"/>
    </source>
</evidence>
<sequence length="125" mass="13624">MIVTSAFFADYARQSDQKLDVLGGIWDWCVLPSLAQPVEAYLVVLLQRGADDESGERVRVAITDGEDEPLHVFELPVAGHLEGEQQAVAFPISFACRRVGRHVLRLTTGAADPGFALSLDVRSMA</sequence>
<keyword evidence="2" id="KW-1185">Reference proteome</keyword>
<reference evidence="1 2" key="1">
    <citation type="submission" date="2021-01" db="EMBL/GenBank/DDBJ databases">
        <title>Genomics of switchgrass bacterial isolates.</title>
        <authorList>
            <person name="Shade A."/>
        </authorList>
    </citation>
    <scope>NUCLEOTIDE SEQUENCE [LARGE SCALE GENOMIC DNA]</scope>
    <source>
        <strain evidence="1 2">PvP111</strain>
    </source>
</reference>
<accession>A0ABS2KR47</accession>
<gene>
    <name evidence="1" type="ORF">JOE42_001142</name>
</gene>
<organism evidence="1 2">
    <name type="scientific">Rhodococcoides corynebacterioides</name>
    <dbReference type="NCBI Taxonomy" id="53972"/>
    <lineage>
        <taxon>Bacteria</taxon>
        <taxon>Bacillati</taxon>
        <taxon>Actinomycetota</taxon>
        <taxon>Actinomycetes</taxon>
        <taxon>Mycobacteriales</taxon>
        <taxon>Nocardiaceae</taxon>
        <taxon>Rhodococcoides</taxon>
    </lineage>
</organism>
<dbReference type="RefSeq" id="WP_204867204.1">
    <property type="nucleotide sequence ID" value="NZ_JAFBBK010000001.1"/>
</dbReference>
<protein>
    <submittedName>
        <fullName evidence="1">Uncharacterized protein</fullName>
    </submittedName>
</protein>
<name>A0ABS2KR47_9NOCA</name>